<evidence type="ECO:0000256" key="11">
    <source>
        <dbReference type="PIRSR" id="PIRSR602117-1"/>
    </source>
</evidence>
<proteinExistence type="inferred from homology"/>
<dbReference type="CDD" id="cd08367">
    <property type="entry name" value="P53"/>
    <property type="match status" value="1"/>
</dbReference>
<evidence type="ECO:0000256" key="3">
    <source>
        <dbReference type="ARBA" id="ARBA00022703"/>
    </source>
</evidence>
<organism evidence="15 16">
    <name type="scientific">Glossina brevipalpis</name>
    <dbReference type="NCBI Taxonomy" id="37001"/>
    <lineage>
        <taxon>Eukaryota</taxon>
        <taxon>Metazoa</taxon>
        <taxon>Ecdysozoa</taxon>
        <taxon>Arthropoda</taxon>
        <taxon>Hexapoda</taxon>
        <taxon>Insecta</taxon>
        <taxon>Pterygota</taxon>
        <taxon>Neoptera</taxon>
        <taxon>Endopterygota</taxon>
        <taxon>Diptera</taxon>
        <taxon>Brachycera</taxon>
        <taxon>Muscomorpha</taxon>
        <taxon>Hippoboscoidea</taxon>
        <taxon>Glossinidae</taxon>
        <taxon>Glossina</taxon>
    </lineage>
</organism>
<evidence type="ECO:0000313" key="15">
    <source>
        <dbReference type="EnsemblMetazoa" id="GBRI003148-PA"/>
    </source>
</evidence>
<dbReference type="PRINTS" id="PR00386">
    <property type="entry name" value="P53SUPPRESSR"/>
</dbReference>
<feature type="domain" description="p53 DNA-binding" evidence="14">
    <location>
        <begin position="178"/>
        <end position="371"/>
    </location>
</feature>
<keyword evidence="8" id="KW-0010">Activator</keyword>
<keyword evidence="5 11" id="KW-0862">Zinc</keyword>
<evidence type="ECO:0000256" key="13">
    <source>
        <dbReference type="SAM" id="MobiDB-lite"/>
    </source>
</evidence>
<feature type="compositionally biased region" description="Polar residues" evidence="13">
    <location>
        <begin position="397"/>
        <end position="411"/>
    </location>
</feature>
<dbReference type="VEuPathDB" id="VectorBase:GBRI003148"/>
<comment type="similarity">
    <text evidence="2">Belongs to the p53 family.</text>
</comment>
<keyword evidence="7" id="KW-0238">DNA-binding</keyword>
<dbReference type="GO" id="GO:0006915">
    <property type="term" value="P:apoptotic process"/>
    <property type="evidence" value="ECO:0007669"/>
    <property type="project" value="UniProtKB-KW"/>
</dbReference>
<evidence type="ECO:0000256" key="12">
    <source>
        <dbReference type="PIRSR" id="PIRSR602117-2"/>
    </source>
</evidence>
<dbReference type="GO" id="GO:0000981">
    <property type="term" value="F:DNA-binding transcription factor activity, RNA polymerase II-specific"/>
    <property type="evidence" value="ECO:0007669"/>
    <property type="project" value="TreeGrafter"/>
</dbReference>
<evidence type="ECO:0000313" key="16">
    <source>
        <dbReference type="Proteomes" id="UP000091820"/>
    </source>
</evidence>
<dbReference type="STRING" id="37001.A0A1A9W1P0"/>
<evidence type="ECO:0000256" key="1">
    <source>
        <dbReference type="ARBA" id="ARBA00004123"/>
    </source>
</evidence>
<dbReference type="SUPFAM" id="SSF49417">
    <property type="entry name" value="p53-like transcription factors"/>
    <property type="match status" value="1"/>
</dbReference>
<keyword evidence="3" id="KW-0053">Apoptosis</keyword>
<evidence type="ECO:0000256" key="8">
    <source>
        <dbReference type="ARBA" id="ARBA00023159"/>
    </source>
</evidence>
<evidence type="ECO:0000256" key="4">
    <source>
        <dbReference type="ARBA" id="ARBA00022723"/>
    </source>
</evidence>
<keyword evidence="6" id="KW-0805">Transcription regulation</keyword>
<comment type="subcellular location">
    <subcellularLocation>
        <location evidence="1">Nucleus</location>
    </subcellularLocation>
</comment>
<evidence type="ECO:0000259" key="14">
    <source>
        <dbReference type="Pfam" id="PF00870"/>
    </source>
</evidence>
<dbReference type="GO" id="GO:0000978">
    <property type="term" value="F:RNA polymerase II cis-regulatory region sequence-specific DNA binding"/>
    <property type="evidence" value="ECO:0007669"/>
    <property type="project" value="TreeGrafter"/>
</dbReference>
<comment type="cofactor">
    <cofactor evidence="11">
        <name>Zn(2+)</name>
        <dbReference type="ChEBI" id="CHEBI:29105"/>
    </cofactor>
    <text evidence="11">Binds 1 zinc ion per subunit.</text>
</comment>
<feature type="binding site" evidence="11">
    <location>
        <position position="259"/>
    </location>
    <ligand>
        <name>Zn(2+)</name>
        <dbReference type="ChEBI" id="CHEBI:29105"/>
    </ligand>
</feature>
<dbReference type="Proteomes" id="UP000091820">
    <property type="component" value="Unassembled WGS sequence"/>
</dbReference>
<sequence length="482" mass="55819">MINQLNADNVENNYIYYQLNYNGDPTMNLHQNIRIENDSLLECLTPPLSVNSIDYLHQDQMFKGMQQQKQQLPVDCQGNYSYCNVRSGQVIVEQNADDNNQNIQHSIDATTAHNVTASTIEEDDIEAKYTPCEGPFASLQGLDSGNLMQLSQQSSVQRMLVDEHIRNKPKINLPPTLEEHDEGNYNFRINVQAKGPQIRGNKSNAVYSENLNKLYIKKKENVYIDVYYTLKIPIQPLRVRTFMVFSKDPNEPVLRCQNHICEDNNENIKIRHSMLRCEHEDVEYCGSETGKYIKDRYSVVIPLDTYVKSTDGENQVKQQLLLNFSCNNSCMGRRETSAIFLLETMSGEILAQRVLHVKVCTCPRRDKRIEEMPPKGNRKRKANNEYNIESKTLKLDSSSMNTDYSRSSSEEVSGYGSDGSRYKAHQEKNGEVVMTLRYKNGESALNLVKLLFVDIQMREFFYDIPMERKEFWDLYQKVKHFK</sequence>
<evidence type="ECO:0000256" key="2">
    <source>
        <dbReference type="ARBA" id="ARBA00006167"/>
    </source>
</evidence>
<evidence type="ECO:0000256" key="6">
    <source>
        <dbReference type="ARBA" id="ARBA00023015"/>
    </source>
</evidence>
<feature type="binding site" evidence="11">
    <location>
        <position position="256"/>
    </location>
    <ligand>
        <name>Zn(2+)</name>
        <dbReference type="ChEBI" id="CHEBI:29105"/>
    </ligand>
</feature>
<keyword evidence="9" id="KW-0804">Transcription</keyword>
<accession>A0A1A9W1P0</accession>
<dbReference type="InterPro" id="IPR002117">
    <property type="entry name" value="p53_tumour_suppressor"/>
</dbReference>
<evidence type="ECO:0000256" key="5">
    <source>
        <dbReference type="ARBA" id="ARBA00022833"/>
    </source>
</evidence>
<dbReference type="EnsemblMetazoa" id="GBRI003148-RA">
    <property type="protein sequence ID" value="GBRI003148-PA"/>
    <property type="gene ID" value="GBRI003148"/>
</dbReference>
<feature type="binding site" evidence="11">
    <location>
        <position position="330"/>
    </location>
    <ligand>
        <name>Zn(2+)</name>
        <dbReference type="ChEBI" id="CHEBI:29105"/>
    </ligand>
</feature>
<reference evidence="16" key="1">
    <citation type="submission" date="2014-03" db="EMBL/GenBank/DDBJ databases">
        <authorList>
            <person name="Aksoy S."/>
            <person name="Warren W."/>
            <person name="Wilson R.K."/>
        </authorList>
    </citation>
    <scope>NUCLEOTIDE SEQUENCE [LARGE SCALE GENOMIC DNA]</scope>
    <source>
        <strain evidence="16">IAEA</strain>
    </source>
</reference>
<feature type="site" description="Interaction with DNA" evidence="12">
    <location>
        <position position="202"/>
    </location>
</feature>
<dbReference type="InterPro" id="IPR012346">
    <property type="entry name" value="p53/RUNT-type_TF_DNA-bd_sf"/>
</dbReference>
<keyword evidence="16" id="KW-1185">Reference proteome</keyword>
<feature type="binding site" evidence="11">
    <location>
        <position position="326"/>
    </location>
    <ligand>
        <name>Zn(2+)</name>
        <dbReference type="ChEBI" id="CHEBI:29105"/>
    </ligand>
</feature>
<dbReference type="PANTHER" id="PTHR11447">
    <property type="entry name" value="CELLULAR TUMOR ANTIGEN P53"/>
    <property type="match status" value="1"/>
</dbReference>
<dbReference type="AlphaFoldDB" id="A0A1A9W1P0"/>
<evidence type="ECO:0000256" key="9">
    <source>
        <dbReference type="ARBA" id="ARBA00023163"/>
    </source>
</evidence>
<dbReference type="Pfam" id="PF00870">
    <property type="entry name" value="P53"/>
    <property type="match status" value="1"/>
</dbReference>
<keyword evidence="4 11" id="KW-0479">Metal-binding</keyword>
<dbReference type="Gene3D" id="2.60.40.720">
    <property type="match status" value="1"/>
</dbReference>
<protein>
    <recommendedName>
        <fullName evidence="14">p53 DNA-binding domain-containing protein</fullName>
    </recommendedName>
</protein>
<dbReference type="InterPro" id="IPR008967">
    <property type="entry name" value="p53-like_TF_DNA-bd_sf"/>
</dbReference>
<dbReference type="InterPro" id="IPR011615">
    <property type="entry name" value="p53_DNA-bd"/>
</dbReference>
<dbReference type="GO" id="GO:0005634">
    <property type="term" value="C:nucleus"/>
    <property type="evidence" value="ECO:0007669"/>
    <property type="project" value="UniProtKB-SubCell"/>
</dbReference>
<evidence type="ECO:0000256" key="10">
    <source>
        <dbReference type="ARBA" id="ARBA00023242"/>
    </source>
</evidence>
<dbReference type="PANTHER" id="PTHR11447:SF16">
    <property type="entry name" value="P53 PROTEIN LONG FORM VARIANT 1"/>
    <property type="match status" value="1"/>
</dbReference>
<reference evidence="15" key="2">
    <citation type="submission" date="2020-05" db="UniProtKB">
        <authorList>
            <consortium name="EnsemblMetazoa"/>
        </authorList>
    </citation>
    <scope>IDENTIFICATION</scope>
    <source>
        <strain evidence="15">IAEA</strain>
    </source>
</reference>
<name>A0A1A9W1P0_9MUSC</name>
<dbReference type="GO" id="GO:0046872">
    <property type="term" value="F:metal ion binding"/>
    <property type="evidence" value="ECO:0007669"/>
    <property type="project" value="UniProtKB-KW"/>
</dbReference>
<feature type="region of interest" description="Disordered" evidence="13">
    <location>
        <begin position="397"/>
        <end position="421"/>
    </location>
</feature>
<evidence type="ECO:0000256" key="7">
    <source>
        <dbReference type="ARBA" id="ARBA00023125"/>
    </source>
</evidence>
<keyword evidence="10" id="KW-0539">Nucleus</keyword>